<feature type="region of interest" description="Disordered" evidence="6">
    <location>
        <begin position="218"/>
        <end position="289"/>
    </location>
</feature>
<dbReference type="Pfam" id="PF01513">
    <property type="entry name" value="NAD_kinase"/>
    <property type="match status" value="1"/>
</dbReference>
<dbReference type="SUPFAM" id="SSF111331">
    <property type="entry name" value="NAD kinase/diacylglycerol kinase-like"/>
    <property type="match status" value="1"/>
</dbReference>
<evidence type="ECO:0000313" key="7">
    <source>
        <dbReference type="EMBL" id="RNF16039.1"/>
    </source>
</evidence>
<proteinExistence type="inferred from homology"/>
<evidence type="ECO:0000256" key="4">
    <source>
        <dbReference type="ARBA" id="ARBA00022857"/>
    </source>
</evidence>
<protein>
    <submittedName>
        <fullName evidence="7">Putative inorganic polyphosphate/ATP-NAD kinase, putative,poly(P)/ATP NAD kinase</fullName>
        <ecNumber evidence="7">2.7.1.23</ecNumber>
    </submittedName>
</protein>
<dbReference type="PANTHER" id="PTHR20275">
    <property type="entry name" value="NAD KINASE"/>
    <property type="match status" value="1"/>
</dbReference>
<keyword evidence="3 7" id="KW-0418">Kinase</keyword>
<evidence type="ECO:0000313" key="8">
    <source>
        <dbReference type="Proteomes" id="UP000284403"/>
    </source>
</evidence>
<sequence>MLRRVFLSLCYSVPQLSRVGIFPLHLDPPTAQHREIFRLLIGDTTPDRCNAGRDGGGGGGPRYGNGPGQLVGSLCCLESLAESLKKSECVPFEHLILVPNTRFPITLRLSTHLAAMTTLVARGLPRVHVDFTALENPDEDMPCVYELTQRYSNSTLVHWLQDAHEMQRWAHFSDVRLHVPLLLLQTVSFSVSMLGKPRDARFEKKYASSVFGALGAPEGAAAARQPPLQGRPPQEKTSDDAASPAKADDNARDSHDDTAGGAGDCGGQGRTSPRWVHGGNGDEEVEMSRSYLSSSGSSWLASSHNVPLLLQPSDLTDRVTGGGRSPGARELESTLQSKGEAGGRAGGAPGDAGKTVRGASGEATAATQADGAADASGGPPSTREANECGYEDMVDEFESLSLSSDAMPTRLKVRHLVEELFSTHHGMECAPSRPATATAASPHVEVHTVHRCTGADVRQALWEREVDPALLLTEPVHRYITSHGLYHDYRKGNYPNMAQVQQFSSGSSRSSSSSAWRRGKVQSIGPSATLSFPGLIPRLELHYEASNLLACEYYDKLKSFESPVDEEPDLIVPIGGDGYMMHCIRNNWDRFIPFFGVNAGHVGYLLNDPATLGELFSAPLKLHSTIMLYCLAEKDTESGEKVLLSHLAFNDAWVERSSGQTAHIRILVNGEERIHLRGDGVLVSTAAGSTAYCQALGASPVPVGAPLIQVVGSNVVSPAQWRPTHLNQEDQVELEVTDSFKRPCRCFVDSVDVGNVTRMLVRSSRAAGVAIAFTSSCDLQQKLYQMQFPKSR</sequence>
<gene>
    <name evidence="7" type="ORF">Tco025E_05320</name>
</gene>
<dbReference type="GO" id="GO:0019674">
    <property type="term" value="P:NAD+ metabolic process"/>
    <property type="evidence" value="ECO:0007669"/>
    <property type="project" value="InterPro"/>
</dbReference>
<dbReference type="InterPro" id="IPR017437">
    <property type="entry name" value="ATP-NAD_kinase_PpnK-typ_C"/>
</dbReference>
<dbReference type="Gene3D" id="3.40.50.10330">
    <property type="entry name" value="Probable inorganic polyphosphate/atp-NAD kinase, domain 1"/>
    <property type="match status" value="1"/>
</dbReference>
<evidence type="ECO:0000256" key="6">
    <source>
        <dbReference type="SAM" id="MobiDB-lite"/>
    </source>
</evidence>
<dbReference type="EC" id="2.7.1.23" evidence="7"/>
<dbReference type="EMBL" id="MKKU01000306">
    <property type="protein sequence ID" value="RNF16039.1"/>
    <property type="molecule type" value="Genomic_DNA"/>
</dbReference>
<feature type="region of interest" description="Disordered" evidence="6">
    <location>
        <begin position="312"/>
        <end position="386"/>
    </location>
</feature>
<dbReference type="AlphaFoldDB" id="A0A3R7L4G9"/>
<dbReference type="PANTHER" id="PTHR20275:SF0">
    <property type="entry name" value="NAD KINASE"/>
    <property type="match status" value="1"/>
</dbReference>
<dbReference type="Gene3D" id="2.60.200.30">
    <property type="entry name" value="Probable inorganic polyphosphate/atp-NAD kinase, domain 2"/>
    <property type="match status" value="1"/>
</dbReference>
<keyword evidence="4" id="KW-0521">NADP</keyword>
<dbReference type="InterPro" id="IPR016064">
    <property type="entry name" value="NAD/diacylglycerol_kinase_sf"/>
</dbReference>
<dbReference type="InterPro" id="IPR017438">
    <property type="entry name" value="ATP-NAD_kinase_N"/>
</dbReference>
<feature type="compositionally biased region" description="Low complexity" evidence="6">
    <location>
        <begin position="363"/>
        <end position="382"/>
    </location>
</feature>
<dbReference type="GO" id="GO:0003951">
    <property type="term" value="F:NAD+ kinase activity"/>
    <property type="evidence" value="ECO:0007669"/>
    <property type="project" value="UniProtKB-EC"/>
</dbReference>
<dbReference type="GeneID" id="40318931"/>
<comment type="similarity">
    <text evidence="1">Belongs to the NAD kinase family.</text>
</comment>
<evidence type="ECO:0000256" key="3">
    <source>
        <dbReference type="ARBA" id="ARBA00022777"/>
    </source>
</evidence>
<evidence type="ECO:0000256" key="5">
    <source>
        <dbReference type="ARBA" id="ARBA00023027"/>
    </source>
</evidence>
<evidence type="ECO:0000256" key="1">
    <source>
        <dbReference type="ARBA" id="ARBA00010995"/>
    </source>
</evidence>
<feature type="compositionally biased region" description="Gly residues" evidence="6">
    <location>
        <begin position="340"/>
        <end position="350"/>
    </location>
</feature>
<organism evidence="7 8">
    <name type="scientific">Trypanosoma conorhini</name>
    <dbReference type="NCBI Taxonomy" id="83891"/>
    <lineage>
        <taxon>Eukaryota</taxon>
        <taxon>Discoba</taxon>
        <taxon>Euglenozoa</taxon>
        <taxon>Kinetoplastea</taxon>
        <taxon>Metakinetoplastina</taxon>
        <taxon>Trypanosomatida</taxon>
        <taxon>Trypanosomatidae</taxon>
        <taxon>Trypanosoma</taxon>
    </lineage>
</organism>
<feature type="compositionally biased region" description="Basic and acidic residues" evidence="6">
    <location>
        <begin position="246"/>
        <end position="258"/>
    </location>
</feature>
<keyword evidence="2 7" id="KW-0808">Transferase</keyword>
<keyword evidence="8" id="KW-1185">Reference proteome</keyword>
<accession>A0A3R7L4G9</accession>
<dbReference type="GO" id="GO:0006741">
    <property type="term" value="P:NADP+ biosynthetic process"/>
    <property type="evidence" value="ECO:0007669"/>
    <property type="project" value="InterPro"/>
</dbReference>
<comment type="caution">
    <text evidence="7">The sequence shown here is derived from an EMBL/GenBank/DDBJ whole genome shotgun (WGS) entry which is preliminary data.</text>
</comment>
<evidence type="ECO:0000256" key="2">
    <source>
        <dbReference type="ARBA" id="ARBA00022679"/>
    </source>
</evidence>
<dbReference type="InterPro" id="IPR002504">
    <property type="entry name" value="NADK"/>
</dbReference>
<name>A0A3R7L4G9_9TRYP</name>
<feature type="compositionally biased region" description="Gly residues" evidence="6">
    <location>
        <begin position="260"/>
        <end position="269"/>
    </location>
</feature>
<keyword evidence="5" id="KW-0520">NAD</keyword>
<dbReference type="Proteomes" id="UP000284403">
    <property type="component" value="Unassembled WGS sequence"/>
</dbReference>
<reference evidence="7 8" key="1">
    <citation type="journal article" date="2018" name="BMC Genomics">
        <title>Genomic comparison of Trypanosoma conorhini and Trypanosoma rangeli to Trypanosoma cruzi strains of high and low virulence.</title>
        <authorList>
            <person name="Bradwell K.R."/>
            <person name="Koparde V.N."/>
            <person name="Matveyev A.V."/>
            <person name="Serrano M.G."/>
            <person name="Alves J.M."/>
            <person name="Parikh H."/>
            <person name="Huang B."/>
            <person name="Lee V."/>
            <person name="Espinosa-Alvarez O."/>
            <person name="Ortiz P.A."/>
            <person name="Costa-Martins A.G."/>
            <person name="Teixeira M.M."/>
            <person name="Buck G.A."/>
        </authorList>
    </citation>
    <scope>NUCLEOTIDE SEQUENCE [LARGE SCALE GENOMIC DNA]</scope>
    <source>
        <strain evidence="7 8">025E</strain>
    </source>
</reference>
<dbReference type="OrthoDB" id="24581at2759"/>
<dbReference type="RefSeq" id="XP_029227678.1">
    <property type="nucleotide sequence ID" value="XM_029372221.1"/>
</dbReference>